<dbReference type="AlphaFoldDB" id="A0A1H9F1F5"/>
<reference evidence="2" key="1">
    <citation type="submission" date="2016-10" db="EMBL/GenBank/DDBJ databases">
        <authorList>
            <person name="Varghese N."/>
            <person name="Submissions S."/>
        </authorList>
    </citation>
    <scope>NUCLEOTIDE SEQUENCE [LARGE SCALE GENOMIC DNA]</scope>
    <source>
        <strain evidence="2">8N4</strain>
    </source>
</reference>
<dbReference type="OrthoDB" id="6455485at2"/>
<dbReference type="SUPFAM" id="SSF54857">
    <property type="entry name" value="DNA damage-inducible protein DinI"/>
    <property type="match status" value="1"/>
</dbReference>
<dbReference type="InterPro" id="IPR010391">
    <property type="entry name" value="DNA_damage-inducible_DinI-like"/>
</dbReference>
<dbReference type="RefSeq" id="WP_092672835.1">
    <property type="nucleotide sequence ID" value="NZ_FOGC01000002.1"/>
</dbReference>
<dbReference type="EMBL" id="FOGC01000002">
    <property type="protein sequence ID" value="SEQ31814.1"/>
    <property type="molecule type" value="Genomic_DNA"/>
</dbReference>
<evidence type="ECO:0000313" key="1">
    <source>
        <dbReference type="EMBL" id="SEQ31814.1"/>
    </source>
</evidence>
<dbReference type="GO" id="GO:0009432">
    <property type="term" value="P:SOS response"/>
    <property type="evidence" value="ECO:0007669"/>
    <property type="project" value="TreeGrafter"/>
</dbReference>
<dbReference type="PANTHER" id="PTHR36572">
    <property type="entry name" value="DNA DAMAGE-INDUCIBLE PROTEIN I-RELATED"/>
    <property type="match status" value="1"/>
</dbReference>
<dbReference type="Pfam" id="PF06183">
    <property type="entry name" value="DinI"/>
    <property type="match status" value="1"/>
</dbReference>
<protein>
    <submittedName>
        <fullName evidence="1">DinI-like family protein</fullName>
    </submittedName>
</protein>
<dbReference type="Proteomes" id="UP000242515">
    <property type="component" value="Unassembled WGS sequence"/>
</dbReference>
<evidence type="ECO:0000313" key="2">
    <source>
        <dbReference type="Proteomes" id="UP000242515"/>
    </source>
</evidence>
<accession>A0A1H9F1F5</accession>
<dbReference type="InterPro" id="IPR036687">
    <property type="entry name" value="DinI-like_sf"/>
</dbReference>
<dbReference type="STRING" id="988801.SAMN05216522_102132"/>
<proteinExistence type="predicted"/>
<dbReference type="PANTHER" id="PTHR36572:SF2">
    <property type="entry name" value="DNA DAMAGE-INDUCIBLE PROTEIN I"/>
    <property type="match status" value="1"/>
</dbReference>
<dbReference type="Gene3D" id="3.30.910.10">
    <property type="entry name" value="DinI-like"/>
    <property type="match status" value="1"/>
</dbReference>
<sequence>MRIEIIFNKDKKIKQSVFDALETEIYKNLRQSYPKTVVRIRTGSADGLNISGLKSDAEKEKVMNTLQQVWEDDSWLN</sequence>
<gene>
    <name evidence="1" type="ORF">SAMN05216522_102132</name>
</gene>
<organism evidence="1 2">
    <name type="scientific">Rosenbergiella nectarea</name>
    <dbReference type="NCBI Taxonomy" id="988801"/>
    <lineage>
        <taxon>Bacteria</taxon>
        <taxon>Pseudomonadati</taxon>
        <taxon>Pseudomonadota</taxon>
        <taxon>Gammaproteobacteria</taxon>
        <taxon>Enterobacterales</taxon>
        <taxon>Erwiniaceae</taxon>
        <taxon>Rosenbergiella</taxon>
    </lineage>
</organism>
<keyword evidence="2" id="KW-1185">Reference proteome</keyword>
<name>A0A1H9F1F5_9GAMM</name>